<comment type="caution">
    <text evidence="2">The sequence shown here is derived from an EMBL/GenBank/DDBJ whole genome shotgun (WGS) entry which is preliminary data.</text>
</comment>
<evidence type="ECO:0008006" key="4">
    <source>
        <dbReference type="Google" id="ProtNLM"/>
    </source>
</evidence>
<feature type="chain" id="PRO_5046949272" description="Lipoprotein" evidence="1">
    <location>
        <begin position="27"/>
        <end position="134"/>
    </location>
</feature>
<evidence type="ECO:0000313" key="2">
    <source>
        <dbReference type="EMBL" id="MFC3714509.1"/>
    </source>
</evidence>
<sequence length="134" mass="13455">MRFSLASTAALLTLGLAASCAPTAKAPPAAPKPAAQAPAASRNCVDLARIAEARVVSDRIVDFHLRDGSVLRNSLPNACPGLGAEKAFTYSTSIQRLCTSDIITVIHTAGGPRTGASCGLGGFTAAPPAPAATN</sequence>
<proteinExistence type="predicted"/>
<protein>
    <recommendedName>
        <fullName evidence="4">Lipoprotein</fullName>
    </recommendedName>
</protein>
<evidence type="ECO:0000313" key="3">
    <source>
        <dbReference type="Proteomes" id="UP001595615"/>
    </source>
</evidence>
<reference evidence="3" key="1">
    <citation type="journal article" date="2019" name="Int. J. Syst. Evol. Microbiol.">
        <title>The Global Catalogue of Microorganisms (GCM) 10K type strain sequencing project: providing services to taxonomists for standard genome sequencing and annotation.</title>
        <authorList>
            <consortium name="The Broad Institute Genomics Platform"/>
            <consortium name="The Broad Institute Genome Sequencing Center for Infectious Disease"/>
            <person name="Wu L."/>
            <person name="Ma J."/>
        </authorList>
    </citation>
    <scope>NUCLEOTIDE SEQUENCE [LARGE SCALE GENOMIC DNA]</scope>
    <source>
        <strain evidence="3">KCTC 42644</strain>
    </source>
</reference>
<evidence type="ECO:0000256" key="1">
    <source>
        <dbReference type="SAM" id="SignalP"/>
    </source>
</evidence>
<name>A0ABV7XIE0_9SPHN</name>
<accession>A0ABV7XIE0</accession>
<dbReference type="Proteomes" id="UP001595615">
    <property type="component" value="Unassembled WGS sequence"/>
</dbReference>
<dbReference type="EMBL" id="JBHRXV010000018">
    <property type="protein sequence ID" value="MFC3714509.1"/>
    <property type="molecule type" value="Genomic_DNA"/>
</dbReference>
<keyword evidence="1" id="KW-0732">Signal</keyword>
<dbReference type="RefSeq" id="WP_380864211.1">
    <property type="nucleotide sequence ID" value="NZ_JBHRXV010000018.1"/>
</dbReference>
<organism evidence="2 3">
    <name type="scientific">Sphingoaurantiacus capsulatus</name>
    <dbReference type="NCBI Taxonomy" id="1771310"/>
    <lineage>
        <taxon>Bacteria</taxon>
        <taxon>Pseudomonadati</taxon>
        <taxon>Pseudomonadota</taxon>
        <taxon>Alphaproteobacteria</taxon>
        <taxon>Sphingomonadales</taxon>
        <taxon>Sphingosinicellaceae</taxon>
        <taxon>Sphingoaurantiacus</taxon>
    </lineage>
</organism>
<dbReference type="PROSITE" id="PS51257">
    <property type="entry name" value="PROKAR_LIPOPROTEIN"/>
    <property type="match status" value="1"/>
</dbReference>
<feature type="signal peptide" evidence="1">
    <location>
        <begin position="1"/>
        <end position="26"/>
    </location>
</feature>
<gene>
    <name evidence="2" type="ORF">ACFOMD_18225</name>
</gene>
<keyword evidence="3" id="KW-1185">Reference proteome</keyword>